<feature type="non-terminal residue" evidence="1">
    <location>
        <position position="79"/>
    </location>
</feature>
<evidence type="ECO:0000313" key="1">
    <source>
        <dbReference type="EMBL" id="SVD74981.1"/>
    </source>
</evidence>
<organism evidence="1">
    <name type="scientific">marine metagenome</name>
    <dbReference type="NCBI Taxonomy" id="408172"/>
    <lineage>
        <taxon>unclassified sequences</taxon>
        <taxon>metagenomes</taxon>
        <taxon>ecological metagenomes</taxon>
    </lineage>
</organism>
<dbReference type="SUPFAM" id="SSF81901">
    <property type="entry name" value="HCP-like"/>
    <property type="match status" value="1"/>
</dbReference>
<dbReference type="EMBL" id="UINC01170770">
    <property type="protein sequence ID" value="SVD74981.1"/>
    <property type="molecule type" value="Genomic_DNA"/>
</dbReference>
<dbReference type="Pfam" id="PF08238">
    <property type="entry name" value="Sel1"/>
    <property type="match status" value="2"/>
</dbReference>
<reference evidence="1" key="1">
    <citation type="submission" date="2018-05" db="EMBL/GenBank/DDBJ databases">
        <authorList>
            <person name="Lanie J.A."/>
            <person name="Ng W.-L."/>
            <person name="Kazmierczak K.M."/>
            <person name="Andrzejewski T.M."/>
            <person name="Davidsen T.M."/>
            <person name="Wayne K.J."/>
            <person name="Tettelin H."/>
            <person name="Glass J.I."/>
            <person name="Rusch D."/>
            <person name="Podicherti R."/>
            <person name="Tsui H.-C.T."/>
            <person name="Winkler M.E."/>
        </authorList>
    </citation>
    <scope>NUCLEOTIDE SEQUENCE</scope>
</reference>
<sequence length="79" mass="8485">MAADKEKPLPEDFKSLKALAENGDARAQLEAGNCLRWGYGGVEKDLKAAVAWYLKAAEQGHAEAQFKLGDVYQFGGAAV</sequence>
<proteinExistence type="predicted"/>
<dbReference type="InterPro" id="IPR011990">
    <property type="entry name" value="TPR-like_helical_dom_sf"/>
</dbReference>
<dbReference type="InterPro" id="IPR006597">
    <property type="entry name" value="Sel1-like"/>
</dbReference>
<dbReference type="PANTHER" id="PTHR11102">
    <property type="entry name" value="SEL-1-LIKE PROTEIN"/>
    <property type="match status" value="1"/>
</dbReference>
<dbReference type="SMART" id="SM00671">
    <property type="entry name" value="SEL1"/>
    <property type="match status" value="1"/>
</dbReference>
<protein>
    <recommendedName>
        <fullName evidence="2">Sel1 repeat family protein</fullName>
    </recommendedName>
</protein>
<dbReference type="Gene3D" id="1.25.40.10">
    <property type="entry name" value="Tetratricopeptide repeat domain"/>
    <property type="match status" value="1"/>
</dbReference>
<dbReference type="InterPro" id="IPR050767">
    <property type="entry name" value="Sel1_AlgK"/>
</dbReference>
<accession>A0A382XWW8</accession>
<dbReference type="PANTHER" id="PTHR11102:SF160">
    <property type="entry name" value="ERAD-ASSOCIATED E3 UBIQUITIN-PROTEIN LIGASE COMPONENT HRD3"/>
    <property type="match status" value="1"/>
</dbReference>
<name>A0A382XWW8_9ZZZZ</name>
<dbReference type="AlphaFoldDB" id="A0A382XWW8"/>
<gene>
    <name evidence="1" type="ORF">METZ01_LOCUS427835</name>
</gene>
<evidence type="ECO:0008006" key="2">
    <source>
        <dbReference type="Google" id="ProtNLM"/>
    </source>
</evidence>